<organism evidence="2 3">
    <name type="scientific">Ameca splendens</name>
    <dbReference type="NCBI Taxonomy" id="208324"/>
    <lineage>
        <taxon>Eukaryota</taxon>
        <taxon>Metazoa</taxon>
        <taxon>Chordata</taxon>
        <taxon>Craniata</taxon>
        <taxon>Vertebrata</taxon>
        <taxon>Euteleostomi</taxon>
        <taxon>Actinopterygii</taxon>
        <taxon>Neopterygii</taxon>
        <taxon>Teleostei</taxon>
        <taxon>Neoteleostei</taxon>
        <taxon>Acanthomorphata</taxon>
        <taxon>Ovalentaria</taxon>
        <taxon>Atherinomorphae</taxon>
        <taxon>Cyprinodontiformes</taxon>
        <taxon>Goodeidae</taxon>
        <taxon>Ameca</taxon>
    </lineage>
</organism>
<proteinExistence type="predicted"/>
<dbReference type="PROSITE" id="PS50041">
    <property type="entry name" value="C_TYPE_LECTIN_2"/>
    <property type="match status" value="1"/>
</dbReference>
<keyword evidence="3" id="KW-1185">Reference proteome</keyword>
<dbReference type="PANTHER" id="PTHR45784:SF3">
    <property type="entry name" value="C-TYPE LECTIN DOMAIN FAMILY 4 MEMBER K-LIKE-RELATED"/>
    <property type="match status" value="1"/>
</dbReference>
<name>A0ABV0Y828_9TELE</name>
<dbReference type="InterPro" id="IPR001304">
    <property type="entry name" value="C-type_lectin-like"/>
</dbReference>
<reference evidence="2 3" key="1">
    <citation type="submission" date="2021-06" db="EMBL/GenBank/DDBJ databases">
        <authorList>
            <person name="Palmer J.M."/>
        </authorList>
    </citation>
    <scope>NUCLEOTIDE SEQUENCE [LARGE SCALE GENOMIC DNA]</scope>
    <source>
        <strain evidence="2 3">AS_MEX2019</strain>
        <tissue evidence="2">Muscle</tissue>
    </source>
</reference>
<dbReference type="SUPFAM" id="SSF56436">
    <property type="entry name" value="C-type lectin-like"/>
    <property type="match status" value="1"/>
</dbReference>
<dbReference type="PANTHER" id="PTHR45784">
    <property type="entry name" value="C-TYPE LECTIN DOMAIN FAMILY 20 MEMBER A-RELATED"/>
    <property type="match status" value="1"/>
</dbReference>
<comment type="caution">
    <text evidence="2">The sequence shown here is derived from an EMBL/GenBank/DDBJ whole genome shotgun (WGS) entry which is preliminary data.</text>
</comment>
<dbReference type="CDD" id="cd00037">
    <property type="entry name" value="CLECT"/>
    <property type="match status" value="1"/>
</dbReference>
<dbReference type="Proteomes" id="UP001469553">
    <property type="component" value="Unassembled WGS sequence"/>
</dbReference>
<evidence type="ECO:0000313" key="2">
    <source>
        <dbReference type="EMBL" id="MEQ2289882.1"/>
    </source>
</evidence>
<dbReference type="InterPro" id="IPR016187">
    <property type="entry name" value="CTDL_fold"/>
</dbReference>
<evidence type="ECO:0000259" key="1">
    <source>
        <dbReference type="PROSITE" id="PS50041"/>
    </source>
</evidence>
<dbReference type="Gene3D" id="3.10.100.10">
    <property type="entry name" value="Mannose-Binding Protein A, subunit A"/>
    <property type="match status" value="1"/>
</dbReference>
<dbReference type="SMART" id="SM00034">
    <property type="entry name" value="CLECT"/>
    <property type="match status" value="1"/>
</dbReference>
<dbReference type="EMBL" id="JAHRIP010025369">
    <property type="protein sequence ID" value="MEQ2289882.1"/>
    <property type="molecule type" value="Genomic_DNA"/>
</dbReference>
<accession>A0ABV0Y828</accession>
<dbReference type="InterPro" id="IPR016186">
    <property type="entry name" value="C-type_lectin-like/link_sf"/>
</dbReference>
<feature type="domain" description="C-type lectin" evidence="1">
    <location>
        <begin position="116"/>
        <end position="226"/>
    </location>
</feature>
<gene>
    <name evidence="2" type="ORF">AMECASPLE_037762</name>
</gene>
<protein>
    <recommendedName>
        <fullName evidence="1">C-type lectin domain-containing protein</fullName>
    </recommendedName>
</protein>
<evidence type="ECO:0000313" key="3">
    <source>
        <dbReference type="Proteomes" id="UP001469553"/>
    </source>
</evidence>
<sequence length="228" mass="26423">MTLLDPFEELCLFASKETSARLSLWPASQRSPGWKRSACWKGAAFIWPVMSQEVRSYPVSWLCRKVQNITALRTDQTNVYKFSQSVSGRYVVIIPENNFIILCEVNITGTTMDSPFLLINQDKTWEEALNYCRENHKDLASILDEDLQTFAELEAKKANSPFVWLGLHYASTLQYWFWVDDYIVDYKHWGQDNPKQNCGMSGAMETKGEHFWFSKSDKNELNFICAVN</sequence>
<dbReference type="Pfam" id="PF00059">
    <property type="entry name" value="Lectin_C"/>
    <property type="match status" value="1"/>
</dbReference>